<reference evidence="1" key="1">
    <citation type="submission" date="2014-11" db="EMBL/GenBank/DDBJ databases">
        <authorList>
            <person name="Amaro Gonzalez C."/>
        </authorList>
    </citation>
    <scope>NUCLEOTIDE SEQUENCE</scope>
</reference>
<name>A0A0E9SKV0_ANGAN</name>
<evidence type="ECO:0000313" key="1">
    <source>
        <dbReference type="EMBL" id="JAH41842.1"/>
    </source>
</evidence>
<accession>A0A0E9SKV0</accession>
<protein>
    <submittedName>
        <fullName evidence="1">Uncharacterized protein</fullName>
    </submittedName>
</protein>
<organism evidence="1">
    <name type="scientific">Anguilla anguilla</name>
    <name type="common">European freshwater eel</name>
    <name type="synonym">Muraena anguilla</name>
    <dbReference type="NCBI Taxonomy" id="7936"/>
    <lineage>
        <taxon>Eukaryota</taxon>
        <taxon>Metazoa</taxon>
        <taxon>Chordata</taxon>
        <taxon>Craniata</taxon>
        <taxon>Vertebrata</taxon>
        <taxon>Euteleostomi</taxon>
        <taxon>Actinopterygii</taxon>
        <taxon>Neopterygii</taxon>
        <taxon>Teleostei</taxon>
        <taxon>Anguilliformes</taxon>
        <taxon>Anguillidae</taxon>
        <taxon>Anguilla</taxon>
    </lineage>
</organism>
<proteinExistence type="predicted"/>
<reference evidence="1" key="2">
    <citation type="journal article" date="2015" name="Fish Shellfish Immunol.">
        <title>Early steps in the European eel (Anguilla anguilla)-Vibrio vulnificus interaction in the gills: Role of the RtxA13 toxin.</title>
        <authorList>
            <person name="Callol A."/>
            <person name="Pajuelo D."/>
            <person name="Ebbesson L."/>
            <person name="Teles M."/>
            <person name="MacKenzie S."/>
            <person name="Amaro C."/>
        </authorList>
    </citation>
    <scope>NUCLEOTIDE SEQUENCE</scope>
</reference>
<dbReference type="EMBL" id="GBXM01066735">
    <property type="protein sequence ID" value="JAH41842.1"/>
    <property type="molecule type" value="Transcribed_RNA"/>
</dbReference>
<dbReference type="AlphaFoldDB" id="A0A0E9SKV0"/>
<sequence length="21" mass="2417">MQSILYSAFTSTNTFLFFKLG</sequence>